<dbReference type="Gene3D" id="3.10.110.10">
    <property type="entry name" value="Ubiquitin Conjugating Enzyme"/>
    <property type="match status" value="1"/>
</dbReference>
<dbReference type="PANTHER" id="PTHR24067">
    <property type="entry name" value="UBIQUITIN-CONJUGATING ENZYME E2"/>
    <property type="match status" value="1"/>
</dbReference>
<evidence type="ECO:0000256" key="1">
    <source>
        <dbReference type="ARBA" id="ARBA00022786"/>
    </source>
</evidence>
<dbReference type="VEuPathDB" id="FungiDB:AMAG_17651"/>
<dbReference type="Proteomes" id="UP000054350">
    <property type="component" value="Unassembled WGS sequence"/>
</dbReference>
<name>A0A0L0RW38_ALLM3</name>
<proteinExistence type="predicted"/>
<evidence type="ECO:0000259" key="3">
    <source>
        <dbReference type="PROSITE" id="PS50127"/>
    </source>
</evidence>
<dbReference type="PROSITE" id="PS50127">
    <property type="entry name" value="UBC_2"/>
    <property type="match status" value="1"/>
</dbReference>
<dbReference type="SUPFAM" id="SSF54495">
    <property type="entry name" value="UBC-like"/>
    <property type="match status" value="1"/>
</dbReference>
<feature type="domain" description="UBC core" evidence="3">
    <location>
        <begin position="27"/>
        <end position="200"/>
    </location>
</feature>
<accession>A0A0L0RW38</accession>
<dbReference type="InterPro" id="IPR050113">
    <property type="entry name" value="Ub_conjugating_enzyme"/>
</dbReference>
<evidence type="ECO:0000313" key="5">
    <source>
        <dbReference type="Proteomes" id="UP000054350"/>
    </source>
</evidence>
<keyword evidence="1" id="KW-0833">Ubl conjugation pathway</keyword>
<keyword evidence="5" id="KW-1185">Reference proteome</keyword>
<gene>
    <name evidence="4" type="ORF">AMAG_17651</name>
</gene>
<dbReference type="CDD" id="cd23955">
    <property type="entry name" value="UBCc_invertebrate"/>
    <property type="match status" value="1"/>
</dbReference>
<dbReference type="Pfam" id="PF00179">
    <property type="entry name" value="UQ_con"/>
    <property type="match status" value="1"/>
</dbReference>
<evidence type="ECO:0000256" key="2">
    <source>
        <dbReference type="SAM" id="MobiDB-lite"/>
    </source>
</evidence>
<evidence type="ECO:0000313" key="4">
    <source>
        <dbReference type="EMBL" id="KNE54310.1"/>
    </source>
</evidence>
<dbReference type="AlphaFoldDB" id="A0A0L0RW38"/>
<organism evidence="4 5">
    <name type="scientific">Allomyces macrogynus (strain ATCC 38327)</name>
    <name type="common">Allomyces javanicus var. macrogynus</name>
    <dbReference type="NCBI Taxonomy" id="578462"/>
    <lineage>
        <taxon>Eukaryota</taxon>
        <taxon>Fungi</taxon>
        <taxon>Fungi incertae sedis</taxon>
        <taxon>Blastocladiomycota</taxon>
        <taxon>Blastocladiomycetes</taxon>
        <taxon>Blastocladiales</taxon>
        <taxon>Blastocladiaceae</taxon>
        <taxon>Allomyces</taxon>
    </lineage>
</organism>
<reference evidence="4 5" key="1">
    <citation type="submission" date="2009-11" db="EMBL/GenBank/DDBJ databases">
        <title>Annotation of Allomyces macrogynus ATCC 38327.</title>
        <authorList>
            <consortium name="The Broad Institute Genome Sequencing Platform"/>
            <person name="Russ C."/>
            <person name="Cuomo C."/>
            <person name="Burger G."/>
            <person name="Gray M.W."/>
            <person name="Holland P.W.H."/>
            <person name="King N."/>
            <person name="Lang F.B.F."/>
            <person name="Roger A.J."/>
            <person name="Ruiz-Trillo I."/>
            <person name="Young S.K."/>
            <person name="Zeng Q."/>
            <person name="Gargeya S."/>
            <person name="Fitzgerald M."/>
            <person name="Haas B."/>
            <person name="Abouelleil A."/>
            <person name="Alvarado L."/>
            <person name="Arachchi H.M."/>
            <person name="Berlin A."/>
            <person name="Chapman S.B."/>
            <person name="Gearin G."/>
            <person name="Goldberg J."/>
            <person name="Griggs A."/>
            <person name="Gujja S."/>
            <person name="Hansen M."/>
            <person name="Heiman D."/>
            <person name="Howarth C."/>
            <person name="Larimer J."/>
            <person name="Lui A."/>
            <person name="MacDonald P.J.P."/>
            <person name="McCowen C."/>
            <person name="Montmayeur A."/>
            <person name="Murphy C."/>
            <person name="Neiman D."/>
            <person name="Pearson M."/>
            <person name="Priest M."/>
            <person name="Roberts A."/>
            <person name="Saif S."/>
            <person name="Shea T."/>
            <person name="Sisk P."/>
            <person name="Stolte C."/>
            <person name="Sykes S."/>
            <person name="Wortman J."/>
            <person name="Nusbaum C."/>
            <person name="Birren B."/>
        </authorList>
    </citation>
    <scope>NUCLEOTIDE SEQUENCE [LARGE SCALE GENOMIC DNA]</scope>
    <source>
        <strain evidence="4 5">ATCC 38327</strain>
    </source>
</reference>
<dbReference type="InterPro" id="IPR016135">
    <property type="entry name" value="UBQ-conjugating_enzyme/RWD"/>
</dbReference>
<sequence length="226" mass="24901">MATLSASTCTDVPLQPSPKSTLRGQTPAVRRLMWDWKELRADPLDHVVAAPLEDNMLEWHVNLIGPAELSKMCPEVEMAQSVWHMVIRFSDFYPARPPSVVLCTSIPGHLNVLGARPRDGLFPVCMDMLETGNLKQTSTHQYTGWSSAYTVRSILMQLQALLWHRDIAPGPSHVSASRGAVGIKVALAAVERKFALLRVRRSPAMAAQGPHRTPPENRAAPAFSLP</sequence>
<dbReference type="EMBL" id="GG745328">
    <property type="protein sequence ID" value="KNE54310.1"/>
    <property type="molecule type" value="Genomic_DNA"/>
</dbReference>
<reference evidence="5" key="2">
    <citation type="submission" date="2009-11" db="EMBL/GenBank/DDBJ databases">
        <title>The Genome Sequence of Allomyces macrogynus strain ATCC 38327.</title>
        <authorList>
            <consortium name="The Broad Institute Genome Sequencing Platform"/>
            <person name="Russ C."/>
            <person name="Cuomo C."/>
            <person name="Shea T."/>
            <person name="Young S.K."/>
            <person name="Zeng Q."/>
            <person name="Koehrsen M."/>
            <person name="Haas B."/>
            <person name="Borodovsky M."/>
            <person name="Guigo R."/>
            <person name="Alvarado L."/>
            <person name="Berlin A."/>
            <person name="Borenstein D."/>
            <person name="Chen Z."/>
            <person name="Engels R."/>
            <person name="Freedman E."/>
            <person name="Gellesch M."/>
            <person name="Goldberg J."/>
            <person name="Griggs A."/>
            <person name="Gujja S."/>
            <person name="Heiman D."/>
            <person name="Hepburn T."/>
            <person name="Howarth C."/>
            <person name="Jen D."/>
            <person name="Larson L."/>
            <person name="Lewis B."/>
            <person name="Mehta T."/>
            <person name="Park D."/>
            <person name="Pearson M."/>
            <person name="Roberts A."/>
            <person name="Saif S."/>
            <person name="Shenoy N."/>
            <person name="Sisk P."/>
            <person name="Stolte C."/>
            <person name="Sykes S."/>
            <person name="Walk T."/>
            <person name="White J."/>
            <person name="Yandava C."/>
            <person name="Burger G."/>
            <person name="Gray M.W."/>
            <person name="Holland P.W.H."/>
            <person name="King N."/>
            <person name="Lang F.B.F."/>
            <person name="Roger A.J."/>
            <person name="Ruiz-Trillo I."/>
            <person name="Lander E."/>
            <person name="Nusbaum C."/>
        </authorList>
    </citation>
    <scope>NUCLEOTIDE SEQUENCE [LARGE SCALE GENOMIC DNA]</scope>
    <source>
        <strain evidence="5">ATCC 38327</strain>
    </source>
</reference>
<feature type="compositionally biased region" description="Polar residues" evidence="2">
    <location>
        <begin position="1"/>
        <end position="10"/>
    </location>
</feature>
<feature type="region of interest" description="Disordered" evidence="2">
    <location>
        <begin position="1"/>
        <end position="24"/>
    </location>
</feature>
<dbReference type="STRING" id="578462.A0A0L0RW38"/>
<feature type="region of interest" description="Disordered" evidence="2">
    <location>
        <begin position="204"/>
        <end position="226"/>
    </location>
</feature>
<protein>
    <recommendedName>
        <fullName evidence="3">UBC core domain-containing protein</fullName>
    </recommendedName>
</protein>
<dbReference type="InterPro" id="IPR000608">
    <property type="entry name" value="UBC"/>
</dbReference>
<dbReference type="OrthoDB" id="109543at2759"/>
<dbReference type="SMART" id="SM00212">
    <property type="entry name" value="UBCc"/>
    <property type="match status" value="1"/>
</dbReference>
<dbReference type="eggNOG" id="KOG0419">
    <property type="taxonomic scope" value="Eukaryota"/>
</dbReference>